<protein>
    <submittedName>
        <fullName evidence="1">Uncharacterized protein</fullName>
    </submittedName>
</protein>
<dbReference type="RefSeq" id="XP_009549139.1">
    <property type="nucleotide sequence ID" value="XM_009550844.1"/>
</dbReference>
<sequence length="64" mass="7042">MNFAFEARSCICALSCPPLNGWIALGSGFLHKHRVSHGSRTQELRSIENCTTKLAMHHGSNSDD</sequence>
<proteinExistence type="predicted"/>
<name>W4K0J5_HETIT</name>
<evidence type="ECO:0000313" key="1">
    <source>
        <dbReference type="EMBL" id="ETW78840.1"/>
    </source>
</evidence>
<accession>W4K0J5</accession>
<gene>
    <name evidence="1" type="ORF">HETIRDRAFT_147333</name>
</gene>
<dbReference type="HOGENOM" id="CLU_2867921_0_0_1"/>
<evidence type="ECO:0000313" key="2">
    <source>
        <dbReference type="Proteomes" id="UP000030671"/>
    </source>
</evidence>
<reference evidence="1 2" key="1">
    <citation type="journal article" date="2012" name="New Phytol.">
        <title>Insight into trade-off between wood decay and parasitism from the genome of a fungal forest pathogen.</title>
        <authorList>
            <person name="Olson A."/>
            <person name="Aerts A."/>
            <person name="Asiegbu F."/>
            <person name="Belbahri L."/>
            <person name="Bouzid O."/>
            <person name="Broberg A."/>
            <person name="Canback B."/>
            <person name="Coutinho P.M."/>
            <person name="Cullen D."/>
            <person name="Dalman K."/>
            <person name="Deflorio G."/>
            <person name="van Diepen L.T."/>
            <person name="Dunand C."/>
            <person name="Duplessis S."/>
            <person name="Durling M."/>
            <person name="Gonthier P."/>
            <person name="Grimwood J."/>
            <person name="Fossdal C.G."/>
            <person name="Hansson D."/>
            <person name="Henrissat B."/>
            <person name="Hietala A."/>
            <person name="Himmelstrand K."/>
            <person name="Hoffmeister D."/>
            <person name="Hogberg N."/>
            <person name="James T.Y."/>
            <person name="Karlsson M."/>
            <person name="Kohler A."/>
            <person name="Kues U."/>
            <person name="Lee Y.H."/>
            <person name="Lin Y.C."/>
            <person name="Lind M."/>
            <person name="Lindquist E."/>
            <person name="Lombard V."/>
            <person name="Lucas S."/>
            <person name="Lunden K."/>
            <person name="Morin E."/>
            <person name="Murat C."/>
            <person name="Park J."/>
            <person name="Raffaello T."/>
            <person name="Rouze P."/>
            <person name="Salamov A."/>
            <person name="Schmutz J."/>
            <person name="Solheim H."/>
            <person name="Stahlberg J."/>
            <person name="Velez H."/>
            <person name="de Vries R.P."/>
            <person name="Wiebenga A."/>
            <person name="Woodward S."/>
            <person name="Yakovlev I."/>
            <person name="Garbelotto M."/>
            <person name="Martin F."/>
            <person name="Grigoriev I.V."/>
            <person name="Stenlid J."/>
        </authorList>
    </citation>
    <scope>NUCLEOTIDE SEQUENCE [LARGE SCALE GENOMIC DNA]</scope>
    <source>
        <strain evidence="1 2">TC 32-1</strain>
    </source>
</reference>
<dbReference type="AlphaFoldDB" id="W4K0J5"/>
<keyword evidence="2" id="KW-1185">Reference proteome</keyword>
<dbReference type="Proteomes" id="UP000030671">
    <property type="component" value="Unassembled WGS sequence"/>
</dbReference>
<dbReference type="GeneID" id="20667196"/>
<organism evidence="1 2">
    <name type="scientific">Heterobasidion irregulare (strain TC 32-1)</name>
    <dbReference type="NCBI Taxonomy" id="747525"/>
    <lineage>
        <taxon>Eukaryota</taxon>
        <taxon>Fungi</taxon>
        <taxon>Dikarya</taxon>
        <taxon>Basidiomycota</taxon>
        <taxon>Agaricomycotina</taxon>
        <taxon>Agaricomycetes</taxon>
        <taxon>Russulales</taxon>
        <taxon>Bondarzewiaceae</taxon>
        <taxon>Heterobasidion</taxon>
        <taxon>Heterobasidion annosum species complex</taxon>
    </lineage>
</organism>
<dbReference type="KEGG" id="hir:HETIRDRAFT_147333"/>
<dbReference type="InParanoid" id="W4K0J5"/>
<dbReference type="EMBL" id="KI925461">
    <property type="protein sequence ID" value="ETW78840.1"/>
    <property type="molecule type" value="Genomic_DNA"/>
</dbReference>